<evidence type="ECO:0000256" key="7">
    <source>
        <dbReference type="SAM" id="Phobius"/>
    </source>
</evidence>
<dbReference type="Pfam" id="PF13567">
    <property type="entry name" value="DUF4131"/>
    <property type="match status" value="1"/>
</dbReference>
<dbReference type="SUPFAM" id="SSF56281">
    <property type="entry name" value="Metallo-hydrolase/oxidoreductase"/>
    <property type="match status" value="1"/>
</dbReference>
<feature type="domain" description="DUF4131" evidence="10">
    <location>
        <begin position="34"/>
        <end position="207"/>
    </location>
</feature>
<evidence type="ECO:0000313" key="11">
    <source>
        <dbReference type="EMBL" id="MEQ2553841.1"/>
    </source>
</evidence>
<evidence type="ECO:0000313" key="12">
    <source>
        <dbReference type="Proteomes" id="UP001546774"/>
    </source>
</evidence>
<dbReference type="InterPro" id="IPR025405">
    <property type="entry name" value="DUF4131"/>
</dbReference>
<proteinExistence type="predicted"/>
<reference evidence="11" key="1">
    <citation type="submission" date="2024-03" db="EMBL/GenBank/DDBJ databases">
        <title>Human intestinal bacterial collection.</title>
        <authorList>
            <person name="Pauvert C."/>
            <person name="Hitch T.C.A."/>
            <person name="Clavel T."/>
        </authorList>
    </citation>
    <scope>NUCLEOTIDE SEQUENCE [LARGE SCALE GENOMIC DNA]</scope>
    <source>
        <strain evidence="11">CLA-AA-H89B</strain>
    </source>
</reference>
<evidence type="ECO:0000256" key="2">
    <source>
        <dbReference type="ARBA" id="ARBA00022475"/>
    </source>
</evidence>
<feature type="transmembrane region" description="Helical" evidence="7">
    <location>
        <begin position="296"/>
        <end position="313"/>
    </location>
</feature>
<name>A0ABV1H3C8_9FIRM</name>
<feature type="compositionally biased region" description="Basic and acidic residues" evidence="6">
    <location>
        <begin position="562"/>
        <end position="571"/>
    </location>
</feature>
<evidence type="ECO:0000256" key="1">
    <source>
        <dbReference type="ARBA" id="ARBA00004651"/>
    </source>
</evidence>
<dbReference type="CDD" id="cd07731">
    <property type="entry name" value="ComA-like_MBL-fold"/>
    <property type="match status" value="1"/>
</dbReference>
<dbReference type="Pfam" id="PF03772">
    <property type="entry name" value="Competence"/>
    <property type="match status" value="1"/>
</dbReference>
<feature type="transmembrane region" description="Helical" evidence="7">
    <location>
        <begin position="465"/>
        <end position="485"/>
    </location>
</feature>
<organism evidence="11 12">
    <name type="scientific">Lachnospira intestinalis</name>
    <dbReference type="NCBI Taxonomy" id="3133158"/>
    <lineage>
        <taxon>Bacteria</taxon>
        <taxon>Bacillati</taxon>
        <taxon>Bacillota</taxon>
        <taxon>Clostridia</taxon>
        <taxon>Lachnospirales</taxon>
        <taxon>Lachnospiraceae</taxon>
        <taxon>Lachnospira</taxon>
    </lineage>
</organism>
<feature type="transmembrane region" description="Helical" evidence="7">
    <location>
        <begin position="33"/>
        <end position="50"/>
    </location>
</feature>
<dbReference type="PANTHER" id="PTHR30619">
    <property type="entry name" value="DNA INTERNALIZATION/COMPETENCE PROTEIN COMEC/REC2"/>
    <property type="match status" value="1"/>
</dbReference>
<dbReference type="NCBIfam" id="TIGR00360">
    <property type="entry name" value="ComEC_N-term"/>
    <property type="match status" value="1"/>
</dbReference>
<evidence type="ECO:0000256" key="5">
    <source>
        <dbReference type="ARBA" id="ARBA00023136"/>
    </source>
</evidence>
<feature type="domain" description="ComEC/Rec2-related protein" evidence="9">
    <location>
        <begin position="246"/>
        <end position="524"/>
    </location>
</feature>
<dbReference type="InterPro" id="IPR004477">
    <property type="entry name" value="ComEC_N"/>
</dbReference>
<feature type="transmembrane region" description="Helical" evidence="7">
    <location>
        <begin position="505"/>
        <end position="523"/>
    </location>
</feature>
<feature type="transmembrane region" description="Helical" evidence="7">
    <location>
        <begin position="57"/>
        <end position="75"/>
    </location>
</feature>
<sequence length="878" mass="96825">MHKTGGDFIKRPMVFAALVTVYIALCMTAAGKIYLLCGLLVMTAAVLVIVKRTGRKWTVCLSFLFSLISYGIISVRSKPASFDSVIQQKAQKSTVTGTVCAVEQKDGYDCIILKNTTVSIQNSDKTENPEERAGKLLVSIVNTYSDKGGVQGDGKTVSTVEIAPGDMLLVSGTLKCFETSRNEGGFDSRMYYKSIGIHYKMTAEDVTVLTRKRQTAGYLLSEFRLKIKEVYEQIGTKEKAGLYSSIVLGDKSSLDGDIKKLYQRNGIAHLLAISGLHISLVGMALYRLLRRAGTSYVFSFAAGTLFITGYVLMTGNTLSGLRALVMCLLMMYAQVLGRTYDMLSALSTAAVMFIWNNPYVLYNSGFLLSFCAIMGIAVVLPALKRVFLPDRLQSNHAEKRCFIDTLRDTVKASFLTSFSVTAATLPVILNCYYEFPLYSVFLNLLVIPLMPLVMLCSVSAGVTGLFCKPAGVFLLGTAHFILEFYEVLCGTAGKLPYARIVAGKPKLWQCVVYLLVLALFVVLSHSPSDFWKKLLFNATHRKRKGAAHFNRMTKSTGNTEPKNTRTIESEKTTKGECAAELKKSAENTKTVKYSKIVKKCELIFLAVAIMIIMLPKKPSFEIDMLDVGQGDGIYMMTPEGETYLFDGGSSDEKNLAQNTLVPFLKSKGVARIDYALVSHTDTDHISGIMELMQGDEITVGAVLLPEALKNCDDTNYIKFIKIAQDCNIPVWHVKTGDFVGNSQVTVQCLHPEISYHTDSVNDISAVYRIDYGEFSMLMTGDAGINVENELLENGVLSPVTILKTGHHGSKSASSEAFLEKIRPQAALISCGVNNRYHHPSEEVIQRLKKMDIQTKVTAQCGQITVKSDGKTYRLMQWQ</sequence>
<feature type="transmembrane region" description="Helical" evidence="7">
    <location>
        <begin position="409"/>
        <end position="429"/>
    </location>
</feature>
<keyword evidence="12" id="KW-1185">Reference proteome</keyword>
<dbReference type="Gene3D" id="3.60.15.10">
    <property type="entry name" value="Ribonuclease Z/Hydroxyacylglutathione hydrolase-like"/>
    <property type="match status" value="1"/>
</dbReference>
<evidence type="ECO:0000259" key="8">
    <source>
        <dbReference type="Pfam" id="PF00753"/>
    </source>
</evidence>
<evidence type="ECO:0000256" key="4">
    <source>
        <dbReference type="ARBA" id="ARBA00022989"/>
    </source>
</evidence>
<feature type="transmembrane region" description="Helical" evidence="7">
    <location>
        <begin position="435"/>
        <end position="458"/>
    </location>
</feature>
<feature type="domain" description="Metallo-beta-lactamase" evidence="8">
    <location>
        <begin position="634"/>
        <end position="694"/>
    </location>
</feature>
<feature type="transmembrane region" description="Helical" evidence="7">
    <location>
        <begin position="319"/>
        <end position="336"/>
    </location>
</feature>
<evidence type="ECO:0000256" key="6">
    <source>
        <dbReference type="SAM" id="MobiDB-lite"/>
    </source>
</evidence>
<keyword evidence="2" id="KW-1003">Cell membrane</keyword>
<accession>A0ABV1H3C8</accession>
<feature type="transmembrane region" description="Helical" evidence="7">
    <location>
        <begin position="12"/>
        <end position="27"/>
    </location>
</feature>
<comment type="caution">
    <text evidence="11">The sequence shown here is derived from an EMBL/GenBank/DDBJ whole genome shotgun (WGS) entry which is preliminary data.</text>
</comment>
<dbReference type="InterPro" id="IPR052159">
    <property type="entry name" value="Competence_DNA_uptake"/>
</dbReference>
<gene>
    <name evidence="11" type="ORF">WMO37_02285</name>
</gene>
<feature type="transmembrane region" description="Helical" evidence="7">
    <location>
        <begin position="267"/>
        <end position="289"/>
    </location>
</feature>
<feature type="compositionally biased region" description="Polar residues" evidence="6">
    <location>
        <begin position="552"/>
        <end position="561"/>
    </location>
</feature>
<dbReference type="Proteomes" id="UP001546774">
    <property type="component" value="Unassembled WGS sequence"/>
</dbReference>
<feature type="region of interest" description="Disordered" evidence="6">
    <location>
        <begin position="552"/>
        <end position="571"/>
    </location>
</feature>
<comment type="subcellular location">
    <subcellularLocation>
        <location evidence="1">Cell membrane</location>
        <topology evidence="1">Multi-pass membrane protein</topology>
    </subcellularLocation>
</comment>
<dbReference type="InterPro" id="IPR035681">
    <property type="entry name" value="ComA-like_MBL"/>
</dbReference>
<dbReference type="InterPro" id="IPR001279">
    <property type="entry name" value="Metallo-B-lactamas"/>
</dbReference>
<keyword evidence="3 7" id="KW-0812">Transmembrane</keyword>
<evidence type="ECO:0000256" key="3">
    <source>
        <dbReference type="ARBA" id="ARBA00022692"/>
    </source>
</evidence>
<evidence type="ECO:0000259" key="9">
    <source>
        <dbReference type="Pfam" id="PF03772"/>
    </source>
</evidence>
<evidence type="ECO:0000259" key="10">
    <source>
        <dbReference type="Pfam" id="PF13567"/>
    </source>
</evidence>
<feature type="transmembrane region" description="Helical" evidence="7">
    <location>
        <begin position="366"/>
        <end position="388"/>
    </location>
</feature>
<dbReference type="Pfam" id="PF00753">
    <property type="entry name" value="Lactamase_B"/>
    <property type="match status" value="1"/>
</dbReference>
<keyword evidence="4 7" id="KW-1133">Transmembrane helix</keyword>
<keyword evidence="5 7" id="KW-0472">Membrane</keyword>
<dbReference type="EMBL" id="JBBMFS010000001">
    <property type="protein sequence ID" value="MEQ2553841.1"/>
    <property type="molecule type" value="Genomic_DNA"/>
</dbReference>
<dbReference type="PANTHER" id="PTHR30619:SF7">
    <property type="entry name" value="BETA-LACTAMASE DOMAIN PROTEIN"/>
    <property type="match status" value="1"/>
</dbReference>
<protein>
    <submittedName>
        <fullName evidence="11">ComEC/Rec2 family competence protein</fullName>
    </submittedName>
</protein>
<dbReference type="InterPro" id="IPR036866">
    <property type="entry name" value="RibonucZ/Hydroxyglut_hydro"/>
</dbReference>